<reference evidence="10 11" key="1">
    <citation type="submission" date="2012-02" db="EMBL/GenBank/DDBJ databases">
        <title>The Genome Sequence of Bacteroides fragilis CL07T12C05.</title>
        <authorList>
            <consortium name="The Broad Institute Genome Sequencing Platform"/>
            <person name="Earl A."/>
            <person name="Ward D."/>
            <person name="Feldgarden M."/>
            <person name="Gevers D."/>
            <person name="Zitomersky N.L."/>
            <person name="Coyne M.J."/>
            <person name="Comstock L.E."/>
            <person name="Young S.K."/>
            <person name="Zeng Q."/>
            <person name="Gargeya S."/>
            <person name="Fitzgerald M."/>
            <person name="Haas B."/>
            <person name="Abouelleil A."/>
            <person name="Alvarado L."/>
            <person name="Arachchi H.M."/>
            <person name="Berlin A."/>
            <person name="Chapman S.B."/>
            <person name="Gearin G."/>
            <person name="Goldberg J."/>
            <person name="Griggs A."/>
            <person name="Gujja S."/>
            <person name="Hansen M."/>
            <person name="Heiman D."/>
            <person name="Howarth C."/>
            <person name="Larimer J."/>
            <person name="Lui A."/>
            <person name="MacDonald P.J.P."/>
            <person name="McCowen C."/>
            <person name="Montmayeur A."/>
            <person name="Murphy C."/>
            <person name="Neiman D."/>
            <person name="Pearson M."/>
            <person name="Priest M."/>
            <person name="Roberts A."/>
            <person name="Saif S."/>
            <person name="Shea T."/>
            <person name="Sisk P."/>
            <person name="Stolte C."/>
            <person name="Sykes S."/>
            <person name="Wortman J."/>
            <person name="Nusbaum C."/>
            <person name="Birren B."/>
        </authorList>
    </citation>
    <scope>NUCLEOTIDE SEQUENCE [LARGE SCALE GENOMIC DNA]</scope>
    <source>
        <strain evidence="10 11">CL07T12C05</strain>
    </source>
</reference>
<dbReference type="Pfam" id="PF02545">
    <property type="entry name" value="Maf"/>
    <property type="match status" value="1"/>
</dbReference>
<sequence length="209" mass="23572">MLSDGDFQYIPYLFISMLANLDRYKIVLASNSPRRKELMTGLGVDYVVKTLPDVDESYPDTLQGEEIPLFIAREKAAAYQSMIGPEELLITADTIVWHEGKALGKPVGRQDAIEMLRSLSGKSHQVITGVCLTTREWQKCFAAVTDVRFAILDEDEIAYYVDHYQPMDKAGSYGVQEWIGFVGVESISGSYFNVMGLPIQKLYRELKQL</sequence>
<dbReference type="CDD" id="cd00555">
    <property type="entry name" value="Maf"/>
    <property type="match status" value="1"/>
</dbReference>
<dbReference type="InterPro" id="IPR003697">
    <property type="entry name" value="Maf-like"/>
</dbReference>
<dbReference type="PANTHER" id="PTHR43213:SF5">
    <property type="entry name" value="BIFUNCTIONAL DTTP_UTP PYROPHOSPHATASE_METHYLTRANSFERASE PROTEIN-RELATED"/>
    <property type="match status" value="1"/>
</dbReference>
<gene>
    <name evidence="10" type="ORF">HMPREF1056_03875</name>
</gene>
<comment type="catalytic activity">
    <reaction evidence="9">
        <text>UTP + H2O = UMP + diphosphate + H(+)</text>
        <dbReference type="Rhea" id="RHEA:29395"/>
        <dbReference type="ChEBI" id="CHEBI:15377"/>
        <dbReference type="ChEBI" id="CHEBI:15378"/>
        <dbReference type="ChEBI" id="CHEBI:33019"/>
        <dbReference type="ChEBI" id="CHEBI:46398"/>
        <dbReference type="ChEBI" id="CHEBI:57865"/>
        <dbReference type="EC" id="3.6.1.9"/>
    </reaction>
</comment>
<evidence type="ECO:0000256" key="9">
    <source>
        <dbReference type="HAMAP-Rule" id="MF_00528"/>
    </source>
</evidence>
<comment type="catalytic activity">
    <reaction evidence="6">
        <text>N(7)-methyl-GTP + H2O = N(7)-methyl-GMP + diphosphate + H(+)</text>
        <dbReference type="Rhea" id="RHEA:58744"/>
        <dbReference type="ChEBI" id="CHEBI:15377"/>
        <dbReference type="ChEBI" id="CHEBI:15378"/>
        <dbReference type="ChEBI" id="CHEBI:33019"/>
        <dbReference type="ChEBI" id="CHEBI:58285"/>
        <dbReference type="ChEBI" id="CHEBI:87133"/>
    </reaction>
</comment>
<dbReference type="AlphaFoldDB" id="A0A0E2AKK6"/>
<keyword evidence="5 9" id="KW-0546">Nucleotide metabolism</keyword>
<comment type="function">
    <text evidence="9">Nucleoside triphosphate pyrophosphatase that hydrolyzes dTTP and UTP. May have a dual role in cell division arrest and in preventing the incorporation of modified nucleotides into cellular nucleic acids.</text>
</comment>
<evidence type="ECO:0000256" key="1">
    <source>
        <dbReference type="ARBA" id="ARBA00001968"/>
    </source>
</evidence>
<evidence type="ECO:0000256" key="3">
    <source>
        <dbReference type="ARBA" id="ARBA00022490"/>
    </source>
</evidence>
<comment type="subcellular location">
    <subcellularLocation>
        <location evidence="2 9">Cytoplasm</location>
    </subcellularLocation>
</comment>
<comment type="caution">
    <text evidence="9">Lacks conserved residue(s) required for the propagation of feature annotation.</text>
</comment>
<dbReference type="PANTHER" id="PTHR43213">
    <property type="entry name" value="BIFUNCTIONAL DTTP/UTP PYROPHOSPHATASE/METHYLTRANSFERASE PROTEIN-RELATED"/>
    <property type="match status" value="1"/>
</dbReference>
<dbReference type="GO" id="GO:0036218">
    <property type="term" value="F:dTTP diphosphatase activity"/>
    <property type="evidence" value="ECO:0007669"/>
    <property type="project" value="RHEA"/>
</dbReference>
<dbReference type="PIRSF" id="PIRSF006305">
    <property type="entry name" value="Maf"/>
    <property type="match status" value="1"/>
</dbReference>
<dbReference type="GO" id="GO:0005737">
    <property type="term" value="C:cytoplasm"/>
    <property type="evidence" value="ECO:0007669"/>
    <property type="project" value="UniProtKB-SubCell"/>
</dbReference>
<feature type="site" description="Important for substrate specificity" evidence="9">
    <location>
        <position position="34"/>
    </location>
</feature>
<comment type="similarity">
    <text evidence="8">Belongs to the Maf family. YceF subfamily.</text>
</comment>
<evidence type="ECO:0000256" key="5">
    <source>
        <dbReference type="ARBA" id="ARBA00023080"/>
    </source>
</evidence>
<dbReference type="PATRIC" id="fig|997883.3.peg.4097"/>
<evidence type="ECO:0000256" key="2">
    <source>
        <dbReference type="ARBA" id="ARBA00004496"/>
    </source>
</evidence>
<keyword evidence="3 9" id="KW-0963">Cytoplasm</keyword>
<organism evidence="10 11">
    <name type="scientific">Bacteroides fragilis CL07T12C05</name>
    <dbReference type="NCBI Taxonomy" id="997883"/>
    <lineage>
        <taxon>Bacteria</taxon>
        <taxon>Pseudomonadati</taxon>
        <taxon>Bacteroidota</taxon>
        <taxon>Bacteroidia</taxon>
        <taxon>Bacteroidales</taxon>
        <taxon>Bacteroidaceae</taxon>
        <taxon>Bacteroides</taxon>
    </lineage>
</organism>
<feature type="site" description="Important for substrate specificity" evidence="9">
    <location>
        <position position="94"/>
    </location>
</feature>
<protein>
    <recommendedName>
        <fullName evidence="9">dTTP/UTP pyrophosphatase</fullName>
        <shortName evidence="9">dTTPase/UTPase</shortName>
        <ecNumber evidence="9">3.6.1.9</ecNumber>
    </recommendedName>
    <alternativeName>
        <fullName evidence="9">Nucleoside triphosphate pyrophosphatase</fullName>
    </alternativeName>
    <alternativeName>
        <fullName evidence="9">Nucleotide pyrophosphatase</fullName>
        <shortName evidence="9">Nucleotide PPase</shortName>
    </alternativeName>
</protein>
<dbReference type="HOGENOM" id="CLU_040416_0_0_10"/>
<comment type="similarity">
    <text evidence="9">Belongs to the Maf family. YhdE subfamily.</text>
</comment>
<comment type="catalytic activity">
    <reaction evidence="9">
        <text>dTTP + H2O = dTMP + diphosphate + H(+)</text>
        <dbReference type="Rhea" id="RHEA:28534"/>
        <dbReference type="ChEBI" id="CHEBI:15377"/>
        <dbReference type="ChEBI" id="CHEBI:15378"/>
        <dbReference type="ChEBI" id="CHEBI:33019"/>
        <dbReference type="ChEBI" id="CHEBI:37568"/>
        <dbReference type="ChEBI" id="CHEBI:63528"/>
        <dbReference type="EC" id="3.6.1.9"/>
    </reaction>
</comment>
<keyword evidence="4 9" id="KW-0378">Hydrolase</keyword>
<dbReference type="EMBL" id="AGXN01000022">
    <property type="protein sequence ID" value="EIY91092.1"/>
    <property type="molecule type" value="Genomic_DNA"/>
</dbReference>
<proteinExistence type="inferred from homology"/>
<dbReference type="NCBIfam" id="TIGR00172">
    <property type="entry name" value="maf"/>
    <property type="match status" value="1"/>
</dbReference>
<dbReference type="Gene3D" id="3.90.950.10">
    <property type="match status" value="1"/>
</dbReference>
<name>A0A0E2AKK6_BACFG</name>
<dbReference type="SUPFAM" id="SSF52972">
    <property type="entry name" value="ITPase-like"/>
    <property type="match status" value="1"/>
</dbReference>
<dbReference type="FunFam" id="3.90.950.10:FF:000005">
    <property type="entry name" value="7-methyl-GTP pyrophosphatase"/>
    <property type="match status" value="1"/>
</dbReference>
<dbReference type="InterPro" id="IPR029001">
    <property type="entry name" value="ITPase-like_fam"/>
</dbReference>
<accession>A0A0E2AKK6</accession>
<comment type="cofactor">
    <cofactor evidence="1 9">
        <name>a divalent metal cation</name>
        <dbReference type="ChEBI" id="CHEBI:60240"/>
    </cofactor>
</comment>
<dbReference type="Proteomes" id="UP000003879">
    <property type="component" value="Unassembled WGS sequence"/>
</dbReference>
<evidence type="ECO:0000256" key="4">
    <source>
        <dbReference type="ARBA" id="ARBA00022801"/>
    </source>
</evidence>
<feature type="active site" description="Proton acceptor" evidence="9">
    <location>
        <position position="93"/>
    </location>
</feature>
<evidence type="ECO:0000313" key="10">
    <source>
        <dbReference type="EMBL" id="EIY91092.1"/>
    </source>
</evidence>
<dbReference type="EC" id="3.6.1.9" evidence="9"/>
<dbReference type="GO" id="GO:0036221">
    <property type="term" value="F:UTP diphosphatase activity"/>
    <property type="evidence" value="ECO:0007669"/>
    <property type="project" value="RHEA"/>
</dbReference>
<evidence type="ECO:0000256" key="6">
    <source>
        <dbReference type="ARBA" id="ARBA00050213"/>
    </source>
</evidence>
<evidence type="ECO:0000256" key="8">
    <source>
        <dbReference type="ARBA" id="ARBA00060749"/>
    </source>
</evidence>
<evidence type="ECO:0000256" key="7">
    <source>
        <dbReference type="ARBA" id="ARBA00053369"/>
    </source>
</evidence>
<feature type="site" description="Important for substrate specificity" evidence="9">
    <location>
        <position position="176"/>
    </location>
</feature>
<evidence type="ECO:0000313" key="11">
    <source>
        <dbReference type="Proteomes" id="UP000003879"/>
    </source>
</evidence>
<comment type="function">
    <text evidence="7">Nucleoside triphosphate pyrophosphatase that hydrolyzes 7-methyl-GTP (m(7)GTP). May have a dual role in cell division arrest and in preventing the incorporation of modified nucleotides into cellular nucleic acids.</text>
</comment>
<dbReference type="HAMAP" id="MF_00528">
    <property type="entry name" value="Maf"/>
    <property type="match status" value="1"/>
</dbReference>
<dbReference type="GO" id="GO:0009117">
    <property type="term" value="P:nucleotide metabolic process"/>
    <property type="evidence" value="ECO:0007669"/>
    <property type="project" value="UniProtKB-KW"/>
</dbReference>
<comment type="caution">
    <text evidence="10">The sequence shown here is derived from an EMBL/GenBank/DDBJ whole genome shotgun (WGS) entry which is preliminary data.</text>
</comment>